<dbReference type="SUPFAM" id="SSF55961">
    <property type="entry name" value="Bet v1-like"/>
    <property type="match status" value="1"/>
</dbReference>
<evidence type="ECO:0000313" key="5">
    <source>
        <dbReference type="Proteomes" id="UP000226031"/>
    </source>
</evidence>
<evidence type="ECO:0000313" key="4">
    <source>
        <dbReference type="EMBL" id="PGH32447.1"/>
    </source>
</evidence>
<name>A0A2B7ZI18_9EURO</name>
<reference evidence="4 5" key="1">
    <citation type="submission" date="2017-10" db="EMBL/GenBank/DDBJ databases">
        <title>Comparative genomics in systemic dimorphic fungi from Ajellomycetaceae.</title>
        <authorList>
            <person name="Munoz J.F."/>
            <person name="Mcewen J.G."/>
            <person name="Clay O.K."/>
            <person name="Cuomo C.A."/>
        </authorList>
    </citation>
    <scope>NUCLEOTIDE SEQUENCE [LARGE SCALE GENOMIC DNA]</scope>
    <source>
        <strain evidence="4 5">UAMH4076</strain>
    </source>
</reference>
<feature type="region of interest" description="Disordered" evidence="2">
    <location>
        <begin position="537"/>
        <end position="560"/>
    </location>
</feature>
<evidence type="ECO:0000256" key="1">
    <source>
        <dbReference type="SAM" id="Coils"/>
    </source>
</evidence>
<evidence type="ECO:0000256" key="2">
    <source>
        <dbReference type="SAM" id="MobiDB-lite"/>
    </source>
</evidence>
<feature type="coiled-coil region" evidence="1">
    <location>
        <begin position="650"/>
        <end position="739"/>
    </location>
</feature>
<gene>
    <name evidence="4" type="ORF">GX50_04747</name>
</gene>
<sequence>MASLHAALRSLGPIAFECIPSNPKERRSAARDLLADACLIVESVPTQQPLPICLSNGENSCNGYNTTEVAGVGTITSSTQSADAAFPVSPQLSALRKEWGKPVNKLNNSKDNPLQIPVYKLNSKDGKGAWFARRSVHEGLPFEKWRAKLKGEFEETMKLRTEEGDQIQNLEKGKIRGLGCERRIEEVQIYDDDDDDDDDQASGLGDGDDDKEVCRQIGLFEVYHLSARFPGPASPRDFVALLLSSDVALDIGRLSADDDADDDMNNIEKSQGRHPRHFMVISRPCHHPDASPRQGYIRGEYESIEFIRELPLANNNGGLNGKEEVCPVEWIMITRSDPGGSVPRWMVERGTPPSIVGDAMKFMAWASREGLDEAEGSGMHLTTRSSDKSVKNDSNLNSDEDNGAHEDSDCDESGECRSQTGGIFGNVANRFSTGLEKYAPQAVLDYMPARPSSVASDASFHSLPRSISVPLSNDSENEQIQNTNANHENHNRPSISSMDTFASADSRTSSLKGVNDETDIASAPDQIPALLVSRPQSINASSSSSTGLTIGPPYPQETREHKKLVKLASRKREVEIKLASSRAALDSLKRDSGNRAVLLSPSVEDNNSDDHGSIRGTGTVISSNDKNKNKKEDKNDNDNSPMPATLRKRATTLTRDENKLKDQIRKIETEEQKVSIKIEAKRRKEAASEEKVKAKGEIDGLKSEIRRLKGLVADLRGERETWVELVEKLQKENKMLIAEKEEAEG</sequence>
<dbReference type="PANTHER" id="PTHR40370:SF1">
    <property type="entry name" value="DUF3074 DOMAIN-CONTAINING PROTEIN"/>
    <property type="match status" value="1"/>
</dbReference>
<feature type="region of interest" description="Disordered" evidence="2">
    <location>
        <begin position="188"/>
        <end position="210"/>
    </location>
</feature>
<keyword evidence="5" id="KW-1185">Reference proteome</keyword>
<feature type="region of interest" description="Disordered" evidence="2">
    <location>
        <begin position="599"/>
        <end position="647"/>
    </location>
</feature>
<feature type="region of interest" description="Disordered" evidence="2">
    <location>
        <begin position="373"/>
        <end position="416"/>
    </location>
</feature>
<dbReference type="Gene3D" id="3.30.530.20">
    <property type="match status" value="1"/>
</dbReference>
<dbReference type="InterPro" id="IPR024500">
    <property type="entry name" value="DUF3074"/>
</dbReference>
<feature type="region of interest" description="Disordered" evidence="2">
    <location>
        <begin position="484"/>
        <end position="512"/>
    </location>
</feature>
<dbReference type="PANTHER" id="PTHR40370">
    <property type="entry name" value="EXPRESSED PROTEIN"/>
    <property type="match status" value="1"/>
</dbReference>
<proteinExistence type="predicted"/>
<accession>A0A2B7ZI18</accession>
<protein>
    <recommendedName>
        <fullName evidence="3">DUF3074 domain-containing protein</fullName>
    </recommendedName>
</protein>
<dbReference type="AlphaFoldDB" id="A0A2B7ZI18"/>
<feature type="domain" description="DUF3074" evidence="3">
    <location>
        <begin position="130"/>
        <end position="366"/>
    </location>
</feature>
<feature type="compositionally biased region" description="Polar residues" evidence="2">
    <location>
        <begin position="537"/>
        <end position="548"/>
    </location>
</feature>
<comment type="caution">
    <text evidence="4">The sequence shown here is derived from an EMBL/GenBank/DDBJ whole genome shotgun (WGS) entry which is preliminary data.</text>
</comment>
<organism evidence="4 5">
    <name type="scientific">[Emmonsia] crescens</name>
    <dbReference type="NCBI Taxonomy" id="73230"/>
    <lineage>
        <taxon>Eukaryota</taxon>
        <taxon>Fungi</taxon>
        <taxon>Dikarya</taxon>
        <taxon>Ascomycota</taxon>
        <taxon>Pezizomycotina</taxon>
        <taxon>Eurotiomycetes</taxon>
        <taxon>Eurotiomycetidae</taxon>
        <taxon>Onygenales</taxon>
        <taxon>Ajellomycetaceae</taxon>
        <taxon>Emergomyces</taxon>
    </lineage>
</organism>
<dbReference type="EMBL" id="PDND01000092">
    <property type="protein sequence ID" value="PGH32447.1"/>
    <property type="molecule type" value="Genomic_DNA"/>
</dbReference>
<dbReference type="Proteomes" id="UP000226031">
    <property type="component" value="Unassembled WGS sequence"/>
</dbReference>
<dbReference type="InterPro" id="IPR023393">
    <property type="entry name" value="START-like_dom_sf"/>
</dbReference>
<dbReference type="Pfam" id="PF11274">
    <property type="entry name" value="DUF3074"/>
    <property type="match status" value="1"/>
</dbReference>
<dbReference type="VEuPathDB" id="FungiDB:EMCG_09469"/>
<keyword evidence="1" id="KW-0175">Coiled coil</keyword>
<feature type="compositionally biased region" description="Basic and acidic residues" evidence="2">
    <location>
        <begin position="625"/>
        <end position="637"/>
    </location>
</feature>
<evidence type="ECO:0000259" key="3">
    <source>
        <dbReference type="Pfam" id="PF11274"/>
    </source>
</evidence>